<dbReference type="PANTHER" id="PTHR35737:SF1">
    <property type="entry name" value="CRYPTIC LOCI REGULATOR"/>
    <property type="match status" value="1"/>
</dbReference>
<sequence length="180" mass="20532">MAAADWVEQDEWEFVNDDGFVYKRKKRRLDPTISAPPPPDPKAEEKNRRERKKIALIKLREKYQKEIDHWDHLSNTLKAMQEKAQNQQPPQHREQTTASSSSAIASPFPPAQSSDSDGRRLVDDLLLRVEAEEAIIHDVTHLCDLAEAICNAHEERTKQSLVDLPIWASPGELMASLCDN</sequence>
<feature type="compositionally biased region" description="Polar residues" evidence="1">
    <location>
        <begin position="74"/>
        <end position="90"/>
    </location>
</feature>
<evidence type="ECO:0000256" key="1">
    <source>
        <dbReference type="SAM" id="MobiDB-lite"/>
    </source>
</evidence>
<organism evidence="2">
    <name type="scientific">Davidia involucrata</name>
    <name type="common">Dove tree</name>
    <dbReference type="NCBI Taxonomy" id="16924"/>
    <lineage>
        <taxon>Eukaryota</taxon>
        <taxon>Viridiplantae</taxon>
        <taxon>Streptophyta</taxon>
        <taxon>Embryophyta</taxon>
        <taxon>Tracheophyta</taxon>
        <taxon>Spermatophyta</taxon>
        <taxon>Magnoliopsida</taxon>
        <taxon>eudicotyledons</taxon>
        <taxon>Gunneridae</taxon>
        <taxon>Pentapetalae</taxon>
        <taxon>asterids</taxon>
        <taxon>Cornales</taxon>
        <taxon>Nyssaceae</taxon>
        <taxon>Davidia</taxon>
    </lineage>
</organism>
<feature type="region of interest" description="Disordered" evidence="1">
    <location>
        <begin position="74"/>
        <end position="118"/>
    </location>
</feature>
<evidence type="ECO:0000313" key="2">
    <source>
        <dbReference type="EMBL" id="MPA69371.1"/>
    </source>
</evidence>
<dbReference type="PANTHER" id="PTHR35737">
    <property type="entry name" value="CRYPTIC LOCI REGULATOR"/>
    <property type="match status" value="1"/>
</dbReference>
<accession>A0A5B7BNF2</accession>
<feature type="region of interest" description="Disordered" evidence="1">
    <location>
        <begin position="25"/>
        <end position="51"/>
    </location>
</feature>
<protein>
    <submittedName>
        <fullName evidence="2">Uncharacterized protein</fullName>
    </submittedName>
</protein>
<dbReference type="EMBL" id="GHES01038812">
    <property type="protein sequence ID" value="MPA69371.1"/>
    <property type="molecule type" value="Transcribed_RNA"/>
</dbReference>
<dbReference type="AlphaFoldDB" id="A0A5B7BNF2"/>
<gene>
    <name evidence="2" type="ORF">Din_038812</name>
</gene>
<name>A0A5B7BNF2_DAVIN</name>
<proteinExistence type="predicted"/>
<reference evidence="2" key="1">
    <citation type="submission" date="2019-08" db="EMBL/GenBank/DDBJ databases">
        <title>Reference gene set and small RNA set construction with multiple tissues from Davidia involucrata Baill.</title>
        <authorList>
            <person name="Yang H."/>
            <person name="Zhou C."/>
            <person name="Li G."/>
            <person name="Wang J."/>
            <person name="Gao P."/>
            <person name="Wang M."/>
            <person name="Wang R."/>
            <person name="Zhao Y."/>
        </authorList>
    </citation>
    <scope>NUCLEOTIDE SEQUENCE</scope>
    <source>
        <tissue evidence="2">Mixed with DoveR01_LX</tissue>
    </source>
</reference>
<feature type="compositionally biased region" description="Low complexity" evidence="1">
    <location>
        <begin position="98"/>
        <end position="115"/>
    </location>
</feature>